<dbReference type="EMBL" id="MU854427">
    <property type="protein sequence ID" value="KAK4038520.1"/>
    <property type="molecule type" value="Genomic_DNA"/>
</dbReference>
<proteinExistence type="predicted"/>
<evidence type="ECO:0000313" key="2">
    <source>
        <dbReference type="EMBL" id="KAK4038520.1"/>
    </source>
</evidence>
<feature type="non-terminal residue" evidence="2">
    <location>
        <position position="1"/>
    </location>
</feature>
<keyword evidence="1" id="KW-0472">Membrane</keyword>
<evidence type="ECO:0008006" key="4">
    <source>
        <dbReference type="Google" id="ProtNLM"/>
    </source>
</evidence>
<dbReference type="InterPro" id="IPR032675">
    <property type="entry name" value="LRR_dom_sf"/>
</dbReference>
<keyword evidence="3" id="KW-1185">Reference proteome</keyword>
<feature type="transmembrane region" description="Helical" evidence="1">
    <location>
        <begin position="289"/>
        <end position="315"/>
    </location>
</feature>
<comment type="caution">
    <text evidence="2">The sequence shown here is derived from an EMBL/GenBank/DDBJ whole genome shotgun (WGS) entry which is preliminary data.</text>
</comment>
<dbReference type="Proteomes" id="UP001303115">
    <property type="component" value="Unassembled WGS sequence"/>
</dbReference>
<evidence type="ECO:0000256" key="1">
    <source>
        <dbReference type="SAM" id="Phobius"/>
    </source>
</evidence>
<protein>
    <recommendedName>
        <fullName evidence="4">F-box domain-containing protein</fullName>
    </recommendedName>
</protein>
<dbReference type="Gene3D" id="3.80.10.10">
    <property type="entry name" value="Ribonuclease Inhibitor"/>
    <property type="match status" value="1"/>
</dbReference>
<organism evidence="2 3">
    <name type="scientific">Parachaetomium inaequale</name>
    <dbReference type="NCBI Taxonomy" id="2588326"/>
    <lineage>
        <taxon>Eukaryota</taxon>
        <taxon>Fungi</taxon>
        <taxon>Dikarya</taxon>
        <taxon>Ascomycota</taxon>
        <taxon>Pezizomycotina</taxon>
        <taxon>Sordariomycetes</taxon>
        <taxon>Sordariomycetidae</taxon>
        <taxon>Sordariales</taxon>
        <taxon>Chaetomiaceae</taxon>
        <taxon>Parachaetomium</taxon>
    </lineage>
</organism>
<accession>A0AAN6PEL7</accession>
<reference evidence="3" key="1">
    <citation type="journal article" date="2023" name="Mol. Phylogenet. Evol.">
        <title>Genome-scale phylogeny and comparative genomics of the fungal order Sordariales.</title>
        <authorList>
            <person name="Hensen N."/>
            <person name="Bonometti L."/>
            <person name="Westerberg I."/>
            <person name="Brannstrom I.O."/>
            <person name="Guillou S."/>
            <person name="Cros-Aarteil S."/>
            <person name="Calhoun S."/>
            <person name="Haridas S."/>
            <person name="Kuo A."/>
            <person name="Mondo S."/>
            <person name="Pangilinan J."/>
            <person name="Riley R."/>
            <person name="LaButti K."/>
            <person name="Andreopoulos B."/>
            <person name="Lipzen A."/>
            <person name="Chen C."/>
            <person name="Yan M."/>
            <person name="Daum C."/>
            <person name="Ng V."/>
            <person name="Clum A."/>
            <person name="Steindorff A."/>
            <person name="Ohm R.A."/>
            <person name="Martin F."/>
            <person name="Silar P."/>
            <person name="Natvig D.O."/>
            <person name="Lalanne C."/>
            <person name="Gautier V."/>
            <person name="Ament-Velasquez S.L."/>
            <person name="Kruys A."/>
            <person name="Hutchinson M.I."/>
            <person name="Powell A.J."/>
            <person name="Barry K."/>
            <person name="Miller A.N."/>
            <person name="Grigoriev I.V."/>
            <person name="Debuchy R."/>
            <person name="Gladieux P."/>
            <person name="Hiltunen Thoren M."/>
            <person name="Johannesson H."/>
        </authorList>
    </citation>
    <scope>NUCLEOTIDE SEQUENCE [LARGE SCALE GENOMIC DNA]</scope>
    <source>
        <strain evidence="3">CBS 284.82</strain>
    </source>
</reference>
<evidence type="ECO:0000313" key="3">
    <source>
        <dbReference type="Proteomes" id="UP001303115"/>
    </source>
</evidence>
<gene>
    <name evidence="2" type="ORF">C8A01DRAFT_17432</name>
</gene>
<keyword evidence="1" id="KW-0812">Transmembrane</keyword>
<name>A0AAN6PEL7_9PEZI</name>
<dbReference type="AlphaFoldDB" id="A0AAN6PEL7"/>
<dbReference type="SUPFAM" id="SSF52047">
    <property type="entry name" value="RNI-like"/>
    <property type="match status" value="1"/>
</dbReference>
<keyword evidence="1" id="KW-1133">Transmembrane helix</keyword>
<sequence>TLAHLSKTCKQLNLVTTPHLYHRPACSNRWLLIRTLIARPDLALCVKQLHDLVLGGLVTGELDDPSVFPPEVARRFENSRFAQVIMVMARQARGNKQKVTMSLWPRLGGRTESLDMLASLCLNVELVRPSAFSSDIFVWNSPNPLMHLSHIRLPDPIGEPETKRISLALLARILTMAPHVTHLRCSLEAVQQSVELLAFPVSTHLIELTLKYSGISAPALTRLLAACPNLRAFDYDGSAHFTPPQVQEALVRHTPKLVSLGLSACIGHLSGNSLTEVMRSLAHCPSSSIWSWIFSICCLGLTMTTIGLTWAPYALSACYRPRYVRSTSTGWQMMRVFSSSSSCETR</sequence>